<feature type="region of interest" description="Disordered" evidence="2">
    <location>
        <begin position="152"/>
        <end position="174"/>
    </location>
</feature>
<feature type="region of interest" description="Disordered" evidence="2">
    <location>
        <begin position="279"/>
        <end position="321"/>
    </location>
</feature>
<evidence type="ECO:0000313" key="3">
    <source>
        <dbReference type="EMBL" id="MTB71553.1"/>
    </source>
</evidence>
<feature type="compositionally biased region" description="Polar residues" evidence="2">
    <location>
        <begin position="153"/>
        <end position="174"/>
    </location>
</feature>
<feature type="compositionally biased region" description="Polar residues" evidence="2">
    <location>
        <begin position="309"/>
        <end position="321"/>
    </location>
</feature>
<protein>
    <submittedName>
        <fullName evidence="3">DUF881 domain-containing protein</fullName>
    </submittedName>
</protein>
<comment type="caution">
    <text evidence="3">The sequence shown here is derived from an EMBL/GenBank/DDBJ whole genome shotgun (WGS) entry which is preliminary data.</text>
</comment>
<keyword evidence="4" id="KW-1185">Reference proteome</keyword>
<organism evidence="3 4">
    <name type="scientific">Arsenicicoccus cauae</name>
    <dbReference type="NCBI Taxonomy" id="2663847"/>
    <lineage>
        <taxon>Bacteria</taxon>
        <taxon>Bacillati</taxon>
        <taxon>Actinomycetota</taxon>
        <taxon>Actinomycetes</taxon>
        <taxon>Micrococcales</taxon>
        <taxon>Intrasporangiaceae</taxon>
        <taxon>Arsenicicoccus</taxon>
    </lineage>
</organism>
<name>A0A6I3IFY6_9MICO</name>
<dbReference type="AlphaFoldDB" id="A0A6I3IFY6"/>
<dbReference type="Pfam" id="PF05949">
    <property type="entry name" value="DUF881"/>
    <property type="match status" value="1"/>
</dbReference>
<dbReference type="Proteomes" id="UP000431092">
    <property type="component" value="Unassembled WGS sequence"/>
</dbReference>
<dbReference type="PANTHER" id="PTHR37313:SF1">
    <property type="entry name" value="UPF0749 PROTEIN RV1823"/>
    <property type="match status" value="1"/>
</dbReference>
<dbReference type="PANTHER" id="PTHR37313">
    <property type="entry name" value="UPF0749 PROTEIN RV1825"/>
    <property type="match status" value="1"/>
</dbReference>
<feature type="compositionally biased region" description="Low complexity" evidence="2">
    <location>
        <begin position="284"/>
        <end position="308"/>
    </location>
</feature>
<accession>A0A6I3IFY6</accession>
<sequence>MSTSPRPRRPDESMTLLTEMMDRPLDPGYAAEADRRVAAGLTPTPSGRTWRTTVYLLLIGVLVASAGMALRQPKAAVTAEKSALVAQIERRQAEADRTQAQMATWEAEMARVQVLAGQAEQGLTEQLRQAELGAAAAPVQGPGLAVTVDDARTSTGTSADGNPRTSGQDPGRVQSSDLQLVVNGLWEAGAEAIDVNGHRLTATSAVRFAGEAILVDYRPLTRPYVIHAIGDPQQLRTRFLATEGGRWLDALGREVGIRHDVVAQDRLVLEGDSGVRLRHATSVPPAAGIPTTRAATTAPTTPSTAQMPVPSTTTSTTEANP</sequence>
<dbReference type="GO" id="GO:0005886">
    <property type="term" value="C:plasma membrane"/>
    <property type="evidence" value="ECO:0007669"/>
    <property type="project" value="TreeGrafter"/>
</dbReference>
<comment type="similarity">
    <text evidence="1">Belongs to the UPF0749 family.</text>
</comment>
<dbReference type="RefSeq" id="WP_154592871.1">
    <property type="nucleotide sequence ID" value="NZ_WLVL01000021.1"/>
</dbReference>
<dbReference type="EMBL" id="WLVL01000021">
    <property type="protein sequence ID" value="MTB71553.1"/>
    <property type="molecule type" value="Genomic_DNA"/>
</dbReference>
<reference evidence="3 4" key="1">
    <citation type="submission" date="2019-11" db="EMBL/GenBank/DDBJ databases">
        <title>Whole genome sequencing identifies a novel species of the genus Arsenicicoccus isolated from human blood.</title>
        <authorList>
            <person name="Jeong J.H."/>
            <person name="Kweon O.J."/>
            <person name="Kim H.R."/>
            <person name="Kim T.-H."/>
            <person name="Ha S.-M."/>
            <person name="Lee M.-K."/>
        </authorList>
    </citation>
    <scope>NUCLEOTIDE SEQUENCE [LARGE SCALE GENOMIC DNA]</scope>
    <source>
        <strain evidence="3 4">MKL-02</strain>
    </source>
</reference>
<dbReference type="InterPro" id="IPR010273">
    <property type="entry name" value="DUF881"/>
</dbReference>
<gene>
    <name evidence="3" type="ORF">GGG17_06125</name>
</gene>
<evidence type="ECO:0000256" key="1">
    <source>
        <dbReference type="ARBA" id="ARBA00009108"/>
    </source>
</evidence>
<evidence type="ECO:0000256" key="2">
    <source>
        <dbReference type="SAM" id="MobiDB-lite"/>
    </source>
</evidence>
<proteinExistence type="inferred from homology"/>
<evidence type="ECO:0000313" key="4">
    <source>
        <dbReference type="Proteomes" id="UP000431092"/>
    </source>
</evidence>
<dbReference type="Gene3D" id="3.30.70.1880">
    <property type="entry name" value="Protein of unknown function DUF881"/>
    <property type="match status" value="1"/>
</dbReference>